<keyword evidence="4 6" id="KW-0862">Zinc</keyword>
<dbReference type="Pfam" id="PF08240">
    <property type="entry name" value="ADH_N"/>
    <property type="match status" value="1"/>
</dbReference>
<dbReference type="GO" id="GO:0008270">
    <property type="term" value="F:zinc ion binding"/>
    <property type="evidence" value="ECO:0007669"/>
    <property type="project" value="InterPro"/>
</dbReference>
<evidence type="ECO:0000256" key="6">
    <source>
        <dbReference type="RuleBase" id="RU361277"/>
    </source>
</evidence>
<dbReference type="PANTHER" id="PTHR42813">
    <property type="entry name" value="ZINC-TYPE ALCOHOL DEHYDROGENASE-LIKE"/>
    <property type="match status" value="1"/>
</dbReference>
<reference evidence="8 9" key="1">
    <citation type="submission" date="2023-11" db="EMBL/GenBank/DDBJ databases">
        <title>An acidophilic fungus is an integral part of prey digestion in a carnivorous sundew plant.</title>
        <authorList>
            <person name="Tsai I.J."/>
        </authorList>
    </citation>
    <scope>NUCLEOTIDE SEQUENCE [LARGE SCALE GENOMIC DNA]</scope>
    <source>
        <strain evidence="8">169a</strain>
    </source>
</reference>
<evidence type="ECO:0000256" key="1">
    <source>
        <dbReference type="ARBA" id="ARBA00001947"/>
    </source>
</evidence>
<sequence>MTMMRAIIYDGKGGVNLKERNRPRIEDPTDAIVKIIYTTICGTDLHILGGHVPSCKADRVLGHEGVGVVDVAGPGVKRFKEGDKVLISCISSCATCKFCRKGMYSHCELGGWCLGHTTDGTQAEYTRIPLADSSLYPVPENVDLKALVMLSDILPTGLECGVLNGRVQPGCTVAIIGAGPVGLSALITAQLYSPSMIICIDKDPSRLEVAKKLGATMTIEAGAGVENKVKDATNGMGVDTAIEAVGFPATLELAQDLVAAGGTIANIGVHGESCNLKIDKLWGHNITLTTRLVDTVTTPMLLRLFASGNIRAKDLITHDFKFGDMEEAYSTFKSASKHNALKMLISME</sequence>
<evidence type="ECO:0000256" key="4">
    <source>
        <dbReference type="ARBA" id="ARBA00022833"/>
    </source>
</evidence>
<feature type="domain" description="Enoyl reductase (ER)" evidence="7">
    <location>
        <begin position="14"/>
        <end position="341"/>
    </location>
</feature>
<dbReference type="PROSITE" id="PS00059">
    <property type="entry name" value="ADH_ZINC"/>
    <property type="match status" value="1"/>
</dbReference>
<evidence type="ECO:0000313" key="8">
    <source>
        <dbReference type="EMBL" id="WPG97650.1"/>
    </source>
</evidence>
<dbReference type="Pfam" id="PF00107">
    <property type="entry name" value="ADH_zinc_N"/>
    <property type="match status" value="1"/>
</dbReference>
<name>A0AAQ3R210_9PEZI</name>
<accession>A0AAQ3R210</accession>
<organism evidence="8 9">
    <name type="scientific">Acrodontium crateriforme</name>
    <dbReference type="NCBI Taxonomy" id="150365"/>
    <lineage>
        <taxon>Eukaryota</taxon>
        <taxon>Fungi</taxon>
        <taxon>Dikarya</taxon>
        <taxon>Ascomycota</taxon>
        <taxon>Pezizomycotina</taxon>
        <taxon>Dothideomycetes</taxon>
        <taxon>Dothideomycetidae</taxon>
        <taxon>Mycosphaerellales</taxon>
        <taxon>Teratosphaeriaceae</taxon>
        <taxon>Acrodontium</taxon>
    </lineage>
</organism>
<dbReference type="Proteomes" id="UP001303373">
    <property type="component" value="Chromosome 1"/>
</dbReference>
<dbReference type="PANTHER" id="PTHR42813:SF4">
    <property type="entry name" value="NADP-DEPENDENT ISOPROPANOL DEHYDROGENASE"/>
    <property type="match status" value="1"/>
</dbReference>
<dbReference type="InterPro" id="IPR002328">
    <property type="entry name" value="ADH_Zn_CS"/>
</dbReference>
<evidence type="ECO:0000259" key="7">
    <source>
        <dbReference type="SMART" id="SM00829"/>
    </source>
</evidence>
<keyword evidence="9" id="KW-1185">Reference proteome</keyword>
<dbReference type="AlphaFoldDB" id="A0AAQ3R210"/>
<gene>
    <name evidence="8" type="ORF">R9X50_00043000</name>
</gene>
<dbReference type="CDD" id="cd08286">
    <property type="entry name" value="FDH_like_ADH2"/>
    <property type="match status" value="1"/>
</dbReference>
<keyword evidence="5" id="KW-0560">Oxidoreductase</keyword>
<dbReference type="SMART" id="SM00829">
    <property type="entry name" value="PKS_ER"/>
    <property type="match status" value="1"/>
</dbReference>
<dbReference type="InterPro" id="IPR036291">
    <property type="entry name" value="NAD(P)-bd_dom_sf"/>
</dbReference>
<comment type="cofactor">
    <cofactor evidence="1 6">
        <name>Zn(2+)</name>
        <dbReference type="ChEBI" id="CHEBI:29105"/>
    </cofactor>
</comment>
<dbReference type="GO" id="GO:0016491">
    <property type="term" value="F:oxidoreductase activity"/>
    <property type="evidence" value="ECO:0007669"/>
    <property type="project" value="UniProtKB-KW"/>
</dbReference>
<keyword evidence="3 6" id="KW-0479">Metal-binding</keyword>
<dbReference type="Gene3D" id="3.90.180.10">
    <property type="entry name" value="Medium-chain alcohol dehydrogenases, catalytic domain"/>
    <property type="match status" value="1"/>
</dbReference>
<dbReference type="EMBL" id="CP138580">
    <property type="protein sequence ID" value="WPG97650.1"/>
    <property type="molecule type" value="Genomic_DNA"/>
</dbReference>
<protein>
    <recommendedName>
        <fullName evidence="7">Enoyl reductase (ER) domain-containing protein</fullName>
    </recommendedName>
</protein>
<dbReference type="SUPFAM" id="SSF50129">
    <property type="entry name" value="GroES-like"/>
    <property type="match status" value="1"/>
</dbReference>
<dbReference type="InterPro" id="IPR013154">
    <property type="entry name" value="ADH-like_N"/>
</dbReference>
<dbReference type="InterPro" id="IPR011032">
    <property type="entry name" value="GroES-like_sf"/>
</dbReference>
<dbReference type="InterPro" id="IPR013149">
    <property type="entry name" value="ADH-like_C"/>
</dbReference>
<evidence type="ECO:0000256" key="2">
    <source>
        <dbReference type="ARBA" id="ARBA00008072"/>
    </source>
</evidence>
<dbReference type="SUPFAM" id="SSF51735">
    <property type="entry name" value="NAD(P)-binding Rossmann-fold domains"/>
    <property type="match status" value="1"/>
</dbReference>
<comment type="similarity">
    <text evidence="2 6">Belongs to the zinc-containing alcohol dehydrogenase family.</text>
</comment>
<proteinExistence type="inferred from homology"/>
<evidence type="ECO:0000256" key="3">
    <source>
        <dbReference type="ARBA" id="ARBA00022723"/>
    </source>
</evidence>
<evidence type="ECO:0000256" key="5">
    <source>
        <dbReference type="ARBA" id="ARBA00023002"/>
    </source>
</evidence>
<dbReference type="Gene3D" id="3.40.50.720">
    <property type="entry name" value="NAD(P)-binding Rossmann-like Domain"/>
    <property type="match status" value="1"/>
</dbReference>
<dbReference type="InterPro" id="IPR020843">
    <property type="entry name" value="ER"/>
</dbReference>
<evidence type="ECO:0000313" key="9">
    <source>
        <dbReference type="Proteomes" id="UP001303373"/>
    </source>
</evidence>